<evidence type="ECO:0000313" key="1">
    <source>
        <dbReference type="EMBL" id="RVU53929.1"/>
    </source>
</evidence>
<dbReference type="RefSeq" id="WP_127725334.1">
    <property type="nucleotide sequence ID" value="NZ_RLIH01000020.1"/>
</dbReference>
<evidence type="ECO:0000313" key="2">
    <source>
        <dbReference type="Proteomes" id="UP000288812"/>
    </source>
</evidence>
<proteinExistence type="predicted"/>
<dbReference type="GO" id="GO:0016301">
    <property type="term" value="F:kinase activity"/>
    <property type="evidence" value="ECO:0007669"/>
    <property type="project" value="UniProtKB-KW"/>
</dbReference>
<name>A0A437S4I8_9FIRM</name>
<dbReference type="EMBL" id="RLIH01000020">
    <property type="protein sequence ID" value="RVU53929.1"/>
    <property type="molecule type" value="Genomic_DNA"/>
</dbReference>
<protein>
    <submittedName>
        <fullName evidence="1">Cytidylate kinase-like family protein</fullName>
    </submittedName>
</protein>
<organism evidence="1 2">
    <name type="scientific">Anaerosphaera multitolerans</name>
    <dbReference type="NCBI Taxonomy" id="2487351"/>
    <lineage>
        <taxon>Bacteria</taxon>
        <taxon>Bacillati</taxon>
        <taxon>Bacillota</taxon>
        <taxon>Tissierellia</taxon>
        <taxon>Tissierellales</taxon>
        <taxon>Peptoniphilaceae</taxon>
        <taxon>Anaerosphaera</taxon>
    </lineage>
</organism>
<sequence length="201" mass="23336">MKKKILTISREFGSGGRTIAKEVADKLGFAYYDNELVTKIAEESGFDPEYVLKSGEEVKFSNPFLYNISINTRMVHSQLSAENQLFVTQFNIIKRLAEEESCVIVGRCSDYILRNRDDCLNVHIHAPMDFRADRIVRVYGENDISPKKRINDKDKKRKTYYEYYTDRTWGDSKNFHICLDSSVIGIENSIDFLINAMQIDY</sequence>
<dbReference type="AlphaFoldDB" id="A0A437S4I8"/>
<dbReference type="Proteomes" id="UP000288812">
    <property type="component" value="Unassembled WGS sequence"/>
</dbReference>
<reference evidence="1 2" key="1">
    <citation type="submission" date="2018-11" db="EMBL/GenBank/DDBJ databases">
        <title>Genome sequencing and assembly of Anaerosphaera sp. nov., GS7-6-2.</title>
        <authorList>
            <person name="Rettenmaier R."/>
            <person name="Liebl W."/>
            <person name="Zverlov V."/>
        </authorList>
    </citation>
    <scope>NUCLEOTIDE SEQUENCE [LARGE SCALE GENOMIC DNA]</scope>
    <source>
        <strain evidence="1 2">GS7-6-2</strain>
    </source>
</reference>
<gene>
    <name evidence="1" type="ORF">EF514_10155</name>
</gene>
<keyword evidence="1" id="KW-0808">Transferase</keyword>
<dbReference type="SUPFAM" id="SSF52540">
    <property type="entry name" value="P-loop containing nucleoside triphosphate hydrolases"/>
    <property type="match status" value="1"/>
</dbReference>
<dbReference type="InterPro" id="IPR027417">
    <property type="entry name" value="P-loop_NTPase"/>
</dbReference>
<keyword evidence="2" id="KW-1185">Reference proteome</keyword>
<comment type="caution">
    <text evidence="1">The sequence shown here is derived from an EMBL/GenBank/DDBJ whole genome shotgun (WGS) entry which is preliminary data.</text>
</comment>
<dbReference type="Pfam" id="PF13189">
    <property type="entry name" value="Cytidylate_kin2"/>
    <property type="match status" value="1"/>
</dbReference>
<keyword evidence="1" id="KW-0418">Kinase</keyword>
<accession>A0A437S4I8</accession>
<dbReference type="OrthoDB" id="9781180at2"/>
<dbReference type="Gene3D" id="3.40.50.300">
    <property type="entry name" value="P-loop containing nucleotide triphosphate hydrolases"/>
    <property type="match status" value="1"/>
</dbReference>